<dbReference type="SMART" id="SM00530">
    <property type="entry name" value="HTH_XRE"/>
    <property type="match status" value="1"/>
</dbReference>
<organism evidence="2 3">
    <name type="scientific">Brevibacillus choshinensis</name>
    <dbReference type="NCBI Taxonomy" id="54911"/>
    <lineage>
        <taxon>Bacteria</taxon>
        <taxon>Bacillati</taxon>
        <taxon>Bacillota</taxon>
        <taxon>Bacilli</taxon>
        <taxon>Bacillales</taxon>
        <taxon>Paenibacillaceae</taxon>
        <taxon>Brevibacillus</taxon>
    </lineage>
</organism>
<dbReference type="RefSeq" id="WP_203254802.1">
    <property type="nucleotide sequence ID" value="NZ_CP069127.1"/>
</dbReference>
<dbReference type="Proteomes" id="UP000596248">
    <property type="component" value="Chromosome"/>
</dbReference>
<dbReference type="Gene3D" id="1.10.260.40">
    <property type="entry name" value="lambda repressor-like DNA-binding domains"/>
    <property type="match status" value="1"/>
</dbReference>
<dbReference type="Pfam" id="PF01381">
    <property type="entry name" value="HTH_3"/>
    <property type="match status" value="1"/>
</dbReference>
<evidence type="ECO:0000313" key="3">
    <source>
        <dbReference type="Proteomes" id="UP000596248"/>
    </source>
</evidence>
<feature type="domain" description="HTH cro/C1-type" evidence="1">
    <location>
        <begin position="6"/>
        <end position="61"/>
    </location>
</feature>
<dbReference type="InterPro" id="IPR010982">
    <property type="entry name" value="Lambda_DNA-bd_dom_sf"/>
</dbReference>
<reference evidence="2 3" key="1">
    <citation type="submission" date="2021-01" db="EMBL/GenBank/DDBJ databases">
        <title>Identification of strong promoters based on the transcriptome of Brevibacillus choshinensis.</title>
        <authorList>
            <person name="Yao D."/>
            <person name="Zhang K."/>
            <person name="Wu J."/>
        </authorList>
    </citation>
    <scope>NUCLEOTIDE SEQUENCE [LARGE SCALE GENOMIC DNA]</scope>
    <source>
        <strain evidence="2 3">HPD31-SP3</strain>
    </source>
</reference>
<proteinExistence type="predicted"/>
<sequence length="77" mass="8778">MNLAELKKLRIQKSIPLHEMAKALGLKTAGGYLRIENGENKLKAEHLPRLAIKFELSLDELMAHLFLEEELDECSSF</sequence>
<name>A0ABX7FGG4_BRECH</name>
<accession>A0ABX7FGG4</accession>
<keyword evidence="3" id="KW-1185">Reference proteome</keyword>
<evidence type="ECO:0000313" key="2">
    <source>
        <dbReference type="EMBL" id="QRG65284.1"/>
    </source>
</evidence>
<dbReference type="PROSITE" id="PS50943">
    <property type="entry name" value="HTH_CROC1"/>
    <property type="match status" value="1"/>
</dbReference>
<dbReference type="InterPro" id="IPR001387">
    <property type="entry name" value="Cro/C1-type_HTH"/>
</dbReference>
<dbReference type="EMBL" id="CP069127">
    <property type="protein sequence ID" value="QRG65284.1"/>
    <property type="molecule type" value="Genomic_DNA"/>
</dbReference>
<protein>
    <submittedName>
        <fullName evidence="2">Helix-turn-helix transcriptional regulator</fullName>
    </submittedName>
</protein>
<dbReference type="SUPFAM" id="SSF47413">
    <property type="entry name" value="lambda repressor-like DNA-binding domains"/>
    <property type="match status" value="1"/>
</dbReference>
<evidence type="ECO:0000259" key="1">
    <source>
        <dbReference type="PROSITE" id="PS50943"/>
    </source>
</evidence>
<dbReference type="CDD" id="cd00093">
    <property type="entry name" value="HTH_XRE"/>
    <property type="match status" value="1"/>
</dbReference>
<gene>
    <name evidence="2" type="ORF">JNE38_16730</name>
</gene>